<dbReference type="GO" id="GO:0000993">
    <property type="term" value="F:RNA polymerase II complex binding"/>
    <property type="evidence" value="ECO:0007669"/>
    <property type="project" value="EnsemblFungi"/>
</dbReference>
<keyword evidence="5" id="KW-0863">Zinc-finger</keyword>
<keyword evidence="8" id="KW-1185">Reference proteome</keyword>
<dbReference type="PANTHER" id="PTHR20934:SF0">
    <property type="entry name" value="TRANSCRIPTION ELONGATION FACTOR 1 HOMOLOG"/>
    <property type="match status" value="1"/>
</dbReference>
<feature type="compositionally biased region" description="Basic and acidic residues" evidence="6">
    <location>
        <begin position="73"/>
        <end position="88"/>
    </location>
</feature>
<gene>
    <name evidence="7" type="ORF">BCR43DRAFT_446078</name>
</gene>
<proteinExistence type="inferred from homology"/>
<protein>
    <recommendedName>
        <fullName evidence="5">Transcription elongation factor 1 homolog</fullName>
    </recommendedName>
</protein>
<dbReference type="STRING" id="13706.A0A1X2H3E4"/>
<feature type="non-terminal residue" evidence="7">
    <location>
        <position position="1"/>
    </location>
</feature>
<feature type="region of interest" description="Disordered" evidence="6">
    <location>
        <begin position="73"/>
        <end position="108"/>
    </location>
</feature>
<dbReference type="GO" id="GO:0006368">
    <property type="term" value="P:transcription elongation by RNA polymerase II"/>
    <property type="evidence" value="ECO:0007669"/>
    <property type="project" value="EnsemblFungi"/>
</dbReference>
<keyword evidence="4 5" id="KW-0539">Nucleus</keyword>
<keyword evidence="5" id="KW-0804">Transcription</keyword>
<dbReference type="Gene3D" id="2.20.25.190">
    <property type="match status" value="1"/>
</dbReference>
<dbReference type="GO" id="GO:0008023">
    <property type="term" value="C:transcription elongation factor complex"/>
    <property type="evidence" value="ECO:0007669"/>
    <property type="project" value="EnsemblFungi"/>
</dbReference>
<evidence type="ECO:0000256" key="4">
    <source>
        <dbReference type="ARBA" id="ARBA00023242"/>
    </source>
</evidence>
<dbReference type="Proteomes" id="UP000242180">
    <property type="component" value="Unassembled WGS sequence"/>
</dbReference>
<dbReference type="PANTHER" id="PTHR20934">
    <property type="entry name" value="TRANSCRIPTION ELONGATION FACTOR 1 HOMOLOG"/>
    <property type="match status" value="1"/>
</dbReference>
<evidence type="ECO:0000256" key="1">
    <source>
        <dbReference type="ARBA" id="ARBA00004123"/>
    </source>
</evidence>
<dbReference type="EMBL" id="MCGN01000010">
    <property type="protein sequence ID" value="ORY92327.1"/>
    <property type="molecule type" value="Genomic_DNA"/>
</dbReference>
<keyword evidence="3 5" id="KW-0862">Zinc</keyword>
<reference evidence="7 8" key="1">
    <citation type="submission" date="2016-07" db="EMBL/GenBank/DDBJ databases">
        <title>Pervasive Adenine N6-methylation of Active Genes in Fungi.</title>
        <authorList>
            <consortium name="DOE Joint Genome Institute"/>
            <person name="Mondo S.J."/>
            <person name="Dannebaum R.O."/>
            <person name="Kuo R.C."/>
            <person name="Labutti K."/>
            <person name="Haridas S."/>
            <person name="Kuo A."/>
            <person name="Salamov A."/>
            <person name="Ahrendt S.R."/>
            <person name="Lipzen A."/>
            <person name="Sullivan W."/>
            <person name="Andreopoulos W.B."/>
            <person name="Clum A."/>
            <person name="Lindquist E."/>
            <person name="Daum C."/>
            <person name="Ramamoorthy G.K."/>
            <person name="Gryganskyi A."/>
            <person name="Culley D."/>
            <person name="Magnuson J.K."/>
            <person name="James T.Y."/>
            <person name="O'Malley M.A."/>
            <person name="Stajich J.E."/>
            <person name="Spatafora J.W."/>
            <person name="Visel A."/>
            <person name="Grigoriev I.V."/>
        </authorList>
    </citation>
    <scope>NUCLEOTIDE SEQUENCE [LARGE SCALE GENOMIC DNA]</scope>
    <source>
        <strain evidence="7 8">NRRL 2496</strain>
    </source>
</reference>
<evidence type="ECO:0000313" key="8">
    <source>
        <dbReference type="Proteomes" id="UP000242180"/>
    </source>
</evidence>
<dbReference type="FunCoup" id="A0A1X2H3E4">
    <property type="interactions" value="216"/>
</dbReference>
<comment type="function">
    <text evidence="5">Transcription elongation factor implicated in the maintenance of proper chromatin structure in actively transcribed regions.</text>
</comment>
<dbReference type="OMA" id="KRMMKMN"/>
<keyword evidence="5" id="KW-0805">Transcription regulation</keyword>
<accession>A0A1X2H3E4</accession>
<comment type="subcellular location">
    <subcellularLocation>
        <location evidence="1 5">Nucleus</location>
    </subcellularLocation>
</comment>
<name>A0A1X2H3E4_SYNRA</name>
<dbReference type="Pfam" id="PF05129">
    <property type="entry name" value="Zn_ribbon_Elf1"/>
    <property type="match status" value="1"/>
</dbReference>
<sequence>GKRKVKRQPQRKLKEKLDSQFNCLFCNHEKAIECKIDHANKVGHLNYLDEPVDVYSAWIDACEDVNYAKRQTRLKDQAREREREERRVSSSNGAPASPPFEDYDDDEY</sequence>
<evidence type="ECO:0000256" key="2">
    <source>
        <dbReference type="ARBA" id="ARBA00009730"/>
    </source>
</evidence>
<comment type="similarity">
    <text evidence="2 5">Belongs to the ELOF1 family.</text>
</comment>
<dbReference type="OrthoDB" id="445983at2759"/>
<evidence type="ECO:0000313" key="7">
    <source>
        <dbReference type="EMBL" id="ORY92327.1"/>
    </source>
</evidence>
<dbReference type="AlphaFoldDB" id="A0A1X2H3E4"/>
<comment type="caution">
    <text evidence="7">The sequence shown here is derived from an EMBL/GenBank/DDBJ whole genome shotgun (WGS) entry which is preliminary data.</text>
</comment>
<dbReference type="InParanoid" id="A0A1X2H3E4"/>
<evidence type="ECO:0000256" key="6">
    <source>
        <dbReference type="SAM" id="MobiDB-lite"/>
    </source>
</evidence>
<evidence type="ECO:0000256" key="5">
    <source>
        <dbReference type="RuleBase" id="RU364033"/>
    </source>
</evidence>
<keyword evidence="5" id="KW-0479">Metal-binding</keyword>
<organism evidence="7 8">
    <name type="scientific">Syncephalastrum racemosum</name>
    <name type="common">Filamentous fungus</name>
    <dbReference type="NCBI Taxonomy" id="13706"/>
    <lineage>
        <taxon>Eukaryota</taxon>
        <taxon>Fungi</taxon>
        <taxon>Fungi incertae sedis</taxon>
        <taxon>Mucoromycota</taxon>
        <taxon>Mucoromycotina</taxon>
        <taxon>Mucoromycetes</taxon>
        <taxon>Mucorales</taxon>
        <taxon>Syncephalastraceae</taxon>
        <taxon>Syncephalastrum</taxon>
    </lineage>
</organism>
<dbReference type="InterPro" id="IPR038567">
    <property type="entry name" value="T_Elf1_sf"/>
</dbReference>
<dbReference type="InterPro" id="IPR007808">
    <property type="entry name" value="Elf1"/>
</dbReference>
<dbReference type="GO" id="GO:0008270">
    <property type="term" value="F:zinc ion binding"/>
    <property type="evidence" value="ECO:0007669"/>
    <property type="project" value="UniProtKB-KW"/>
</dbReference>
<dbReference type="GO" id="GO:0045815">
    <property type="term" value="P:transcription initiation-coupled chromatin remodeling"/>
    <property type="evidence" value="ECO:0007669"/>
    <property type="project" value="EnsemblFungi"/>
</dbReference>
<dbReference type="SUPFAM" id="SSF57783">
    <property type="entry name" value="Zinc beta-ribbon"/>
    <property type="match status" value="1"/>
</dbReference>
<evidence type="ECO:0000256" key="3">
    <source>
        <dbReference type="ARBA" id="ARBA00022833"/>
    </source>
</evidence>